<dbReference type="VEuPathDB" id="FungiDB:MYCFIDRAFT_190912"/>
<evidence type="ECO:0000313" key="5">
    <source>
        <dbReference type="EMBL" id="EME78729.1"/>
    </source>
</evidence>
<proteinExistence type="predicted"/>
<dbReference type="Gene3D" id="3.50.50.60">
    <property type="entry name" value="FAD/NAD(P)-binding domain"/>
    <property type="match status" value="1"/>
</dbReference>
<dbReference type="PRINTS" id="PR00420">
    <property type="entry name" value="RNGMNOXGNASE"/>
</dbReference>
<dbReference type="Pfam" id="PF01494">
    <property type="entry name" value="FAD_binding_3"/>
    <property type="match status" value="1"/>
</dbReference>
<protein>
    <recommendedName>
        <fullName evidence="4">FAD-binding domain-containing protein</fullName>
    </recommendedName>
</protein>
<evidence type="ECO:0000256" key="2">
    <source>
        <dbReference type="ARBA" id="ARBA00022827"/>
    </source>
</evidence>
<dbReference type="PANTHER" id="PTHR46865:SF2">
    <property type="entry name" value="MONOOXYGENASE"/>
    <property type="match status" value="1"/>
</dbReference>
<dbReference type="InterPro" id="IPR051704">
    <property type="entry name" value="FAD_aromatic-hydroxylase"/>
</dbReference>
<dbReference type="eggNOG" id="ENOG502QTX9">
    <property type="taxonomic scope" value="Eukaryota"/>
</dbReference>
<reference evidence="5 6" key="1">
    <citation type="journal article" date="2012" name="PLoS Pathog.">
        <title>Diverse lifestyles and strategies of plant pathogenesis encoded in the genomes of eighteen Dothideomycetes fungi.</title>
        <authorList>
            <person name="Ohm R.A."/>
            <person name="Feau N."/>
            <person name="Henrissat B."/>
            <person name="Schoch C.L."/>
            <person name="Horwitz B.A."/>
            <person name="Barry K.W."/>
            <person name="Condon B.J."/>
            <person name="Copeland A.C."/>
            <person name="Dhillon B."/>
            <person name="Glaser F."/>
            <person name="Hesse C.N."/>
            <person name="Kosti I."/>
            <person name="LaButti K."/>
            <person name="Lindquist E.A."/>
            <person name="Lucas S."/>
            <person name="Salamov A.A."/>
            <person name="Bradshaw R.E."/>
            <person name="Ciuffetti L."/>
            <person name="Hamelin R.C."/>
            <person name="Kema G.H.J."/>
            <person name="Lawrence C."/>
            <person name="Scott J.A."/>
            <person name="Spatafora J.W."/>
            <person name="Turgeon B.G."/>
            <person name="de Wit P.J.G.M."/>
            <person name="Zhong S."/>
            <person name="Goodwin S.B."/>
            <person name="Grigoriev I.V."/>
        </authorList>
    </citation>
    <scope>NUCLEOTIDE SEQUENCE [LARGE SCALE GENOMIC DNA]</scope>
    <source>
        <strain evidence="5 6">CIRAD86</strain>
    </source>
</reference>
<dbReference type="InterPro" id="IPR002938">
    <property type="entry name" value="FAD-bd"/>
</dbReference>
<dbReference type="PANTHER" id="PTHR46865">
    <property type="entry name" value="OXIDOREDUCTASE-RELATED"/>
    <property type="match status" value="1"/>
</dbReference>
<dbReference type="HOGENOM" id="CLU_009665_1_1_1"/>
<dbReference type="OrthoDB" id="655030at2759"/>
<keyword evidence="6" id="KW-1185">Reference proteome</keyword>
<feature type="domain" description="FAD-binding" evidence="4">
    <location>
        <begin position="5"/>
        <end position="361"/>
    </location>
</feature>
<evidence type="ECO:0000256" key="1">
    <source>
        <dbReference type="ARBA" id="ARBA00022630"/>
    </source>
</evidence>
<dbReference type="SUPFAM" id="SSF51905">
    <property type="entry name" value="FAD/NAD(P)-binding domain"/>
    <property type="match status" value="1"/>
</dbReference>
<evidence type="ECO:0000256" key="3">
    <source>
        <dbReference type="ARBA" id="ARBA00023002"/>
    </source>
</evidence>
<dbReference type="Gene3D" id="3.30.9.10">
    <property type="entry name" value="D-Amino Acid Oxidase, subunit A, domain 2"/>
    <property type="match status" value="1"/>
</dbReference>
<dbReference type="GO" id="GO:0071949">
    <property type="term" value="F:FAD binding"/>
    <property type="evidence" value="ECO:0007669"/>
    <property type="project" value="InterPro"/>
</dbReference>
<keyword evidence="2" id="KW-0274">FAD</keyword>
<dbReference type="Proteomes" id="UP000016932">
    <property type="component" value="Unassembled WGS sequence"/>
</dbReference>
<organism evidence="5 6">
    <name type="scientific">Pseudocercospora fijiensis (strain CIRAD86)</name>
    <name type="common">Black leaf streak disease fungus</name>
    <name type="synonym">Mycosphaerella fijiensis</name>
    <dbReference type="NCBI Taxonomy" id="383855"/>
    <lineage>
        <taxon>Eukaryota</taxon>
        <taxon>Fungi</taxon>
        <taxon>Dikarya</taxon>
        <taxon>Ascomycota</taxon>
        <taxon>Pezizomycotina</taxon>
        <taxon>Dothideomycetes</taxon>
        <taxon>Dothideomycetidae</taxon>
        <taxon>Mycosphaerellales</taxon>
        <taxon>Mycosphaerellaceae</taxon>
        <taxon>Pseudocercospora</taxon>
    </lineage>
</organism>
<keyword evidence="1" id="KW-0285">Flavoprotein</keyword>
<dbReference type="STRING" id="383855.M2ZI01"/>
<dbReference type="InterPro" id="IPR036188">
    <property type="entry name" value="FAD/NAD-bd_sf"/>
</dbReference>
<dbReference type="RefSeq" id="XP_007931022.1">
    <property type="nucleotide sequence ID" value="XM_007932831.1"/>
</dbReference>
<dbReference type="EMBL" id="KB446563">
    <property type="protein sequence ID" value="EME78729.1"/>
    <property type="molecule type" value="Genomic_DNA"/>
</dbReference>
<accession>M2ZI01</accession>
<dbReference type="GO" id="GO:0016491">
    <property type="term" value="F:oxidoreductase activity"/>
    <property type="evidence" value="ECO:0007669"/>
    <property type="project" value="UniProtKB-KW"/>
</dbReference>
<dbReference type="GeneID" id="19335188"/>
<keyword evidence="3" id="KW-0560">Oxidoreductase</keyword>
<name>M2ZI01_PSEFD</name>
<dbReference type="AlphaFoldDB" id="M2ZI01"/>
<dbReference type="KEGG" id="pfj:MYCFIDRAFT_190912"/>
<evidence type="ECO:0000313" key="6">
    <source>
        <dbReference type="Proteomes" id="UP000016932"/>
    </source>
</evidence>
<evidence type="ECO:0000259" key="4">
    <source>
        <dbReference type="Pfam" id="PF01494"/>
    </source>
</evidence>
<gene>
    <name evidence="5" type="ORF">MYCFIDRAFT_190912</name>
</gene>
<sequence length="397" mass="42907">MSSLRVLVAGASIAGPMTAYWLARAGCTVTVIERFPELRKGGQNVDIRTGGVTVMRRTPGMEAAVLSKVPKWDGMQMVGPKGEPLFTMTATGDPDNQSLVSEYEIYRGDLSTILYDLTMQTGRVKYIFNEQITAIQHSEKHPDAPVTVSFANGTPSTEYDLVVAADGATSRTRAIGLNCGVRDHIHPINAWAAYFSTPKDLLEGSMLCKAKSSVGGRWLAIGKSPEGGNQIVMLGIQPKNQPDGTGKFREAQRKGDVALKSFVSEFFQSITSEWKGPEVLQALADSTDFYASESCQVKVPSLHHKRFVLVGDAGYATGPTGQGTSLALTGAYILAGEISSHKDHVAAGLRAYEERMKPIIKECQTIPPGIPQILAPQTEWGIWGRNLLFGLFTAVTK</sequence>